<organism evidence="2 3">
    <name type="scientific">Cnuella takakiae</name>
    <dbReference type="NCBI Taxonomy" id="1302690"/>
    <lineage>
        <taxon>Bacteria</taxon>
        <taxon>Pseudomonadati</taxon>
        <taxon>Bacteroidota</taxon>
        <taxon>Chitinophagia</taxon>
        <taxon>Chitinophagales</taxon>
        <taxon>Chitinophagaceae</taxon>
        <taxon>Cnuella</taxon>
    </lineage>
</organism>
<keyword evidence="1" id="KW-0732">Signal</keyword>
<protein>
    <submittedName>
        <fullName evidence="2">Uncharacterized protein</fullName>
    </submittedName>
</protein>
<dbReference type="Gene3D" id="1.25.40.10">
    <property type="entry name" value="Tetratricopeptide repeat domain"/>
    <property type="match status" value="1"/>
</dbReference>
<dbReference type="InterPro" id="IPR011990">
    <property type="entry name" value="TPR-like_helical_dom_sf"/>
</dbReference>
<keyword evidence="3" id="KW-1185">Reference proteome</keyword>
<gene>
    <name evidence="2" type="ORF">SAMN05444008_102187</name>
</gene>
<proteinExistence type="predicted"/>
<sequence length="278" mass="30416">MIKKCILLAALASITLGAGAQQLRTPAPSTTQTIKQELGIGSVDLSYSRPNARGRKVFGDLVPFDAVWRTGANGATTLTFSDEVIIGGTKVPAGKYGLLSIPGAGEWTFILTKQTDVTSPAAYKQDQDLVRVKAKPQSTAMPVETLSMQFVNVRPGGADLQLAWENTAVALPINMDVESKVMAQIDNLMNKDNRPYFQSAMYYMETGKDMNKALEWLDKAVAQSPDAFWIHHQRANALAKLGRNNDAKQAANKSIELARKAQNMDYVRLNEKLITSLK</sequence>
<dbReference type="Pfam" id="PF11138">
    <property type="entry name" value="DUF2911"/>
    <property type="match status" value="1"/>
</dbReference>
<evidence type="ECO:0000256" key="1">
    <source>
        <dbReference type="SAM" id="SignalP"/>
    </source>
</evidence>
<dbReference type="STRING" id="1302690.BUE76_12775"/>
<name>A0A1M4V9H6_9BACT</name>
<reference evidence="2 3" key="1">
    <citation type="submission" date="2016-11" db="EMBL/GenBank/DDBJ databases">
        <authorList>
            <person name="Jaros S."/>
            <person name="Januszkiewicz K."/>
            <person name="Wedrychowicz H."/>
        </authorList>
    </citation>
    <scope>NUCLEOTIDE SEQUENCE [LARGE SCALE GENOMIC DNA]</scope>
    <source>
        <strain evidence="2 3">DSM 26897</strain>
    </source>
</reference>
<feature type="signal peptide" evidence="1">
    <location>
        <begin position="1"/>
        <end position="20"/>
    </location>
</feature>
<dbReference type="EMBL" id="FQUO01000002">
    <property type="protein sequence ID" value="SHE65656.1"/>
    <property type="molecule type" value="Genomic_DNA"/>
</dbReference>
<evidence type="ECO:0000313" key="3">
    <source>
        <dbReference type="Proteomes" id="UP000184368"/>
    </source>
</evidence>
<dbReference type="OrthoDB" id="9808374at2"/>
<accession>A0A1M4V9H6</accession>
<dbReference type="Proteomes" id="UP000184368">
    <property type="component" value="Unassembled WGS sequence"/>
</dbReference>
<dbReference type="InterPro" id="IPR021314">
    <property type="entry name" value="DUF2911"/>
</dbReference>
<evidence type="ECO:0000313" key="2">
    <source>
        <dbReference type="EMBL" id="SHE65656.1"/>
    </source>
</evidence>
<dbReference type="AlphaFoldDB" id="A0A1M4V9H6"/>
<feature type="chain" id="PRO_5009907871" evidence="1">
    <location>
        <begin position="21"/>
        <end position="278"/>
    </location>
</feature>
<dbReference type="RefSeq" id="WP_073040308.1">
    <property type="nucleotide sequence ID" value="NZ_FQUO01000002.1"/>
</dbReference>
<dbReference type="SUPFAM" id="SSF48452">
    <property type="entry name" value="TPR-like"/>
    <property type="match status" value="1"/>
</dbReference>